<accession>A0A3L6SAB8</accession>
<proteinExistence type="predicted"/>
<dbReference type="SUPFAM" id="SSF53098">
    <property type="entry name" value="Ribonuclease H-like"/>
    <property type="match status" value="1"/>
</dbReference>
<dbReference type="PANTHER" id="PTHR23272">
    <property type="entry name" value="BED FINGER-RELATED"/>
    <property type="match status" value="1"/>
</dbReference>
<dbReference type="InterPro" id="IPR025525">
    <property type="entry name" value="hAT-like_transposase_RNase-H"/>
</dbReference>
<evidence type="ECO:0000313" key="2">
    <source>
        <dbReference type="EMBL" id="RLN17938.1"/>
    </source>
</evidence>
<dbReference type="Proteomes" id="UP000275267">
    <property type="component" value="Unassembled WGS sequence"/>
</dbReference>
<keyword evidence="3" id="KW-1185">Reference proteome</keyword>
<comment type="caution">
    <text evidence="2">The sequence shown here is derived from an EMBL/GenBank/DDBJ whole genome shotgun (WGS) entry which is preliminary data.</text>
</comment>
<dbReference type="GO" id="GO:0003677">
    <property type="term" value="F:DNA binding"/>
    <property type="evidence" value="ECO:0007669"/>
    <property type="project" value="InterPro"/>
</dbReference>
<gene>
    <name evidence="2" type="ORF">C2845_PM02G15600</name>
</gene>
<dbReference type="AlphaFoldDB" id="A0A3L6SAB8"/>
<name>A0A3L6SAB8_PANMI</name>
<organism evidence="2 3">
    <name type="scientific">Panicum miliaceum</name>
    <name type="common">Proso millet</name>
    <name type="synonym">Broomcorn millet</name>
    <dbReference type="NCBI Taxonomy" id="4540"/>
    <lineage>
        <taxon>Eukaryota</taxon>
        <taxon>Viridiplantae</taxon>
        <taxon>Streptophyta</taxon>
        <taxon>Embryophyta</taxon>
        <taxon>Tracheophyta</taxon>
        <taxon>Spermatophyta</taxon>
        <taxon>Magnoliopsida</taxon>
        <taxon>Liliopsida</taxon>
        <taxon>Poales</taxon>
        <taxon>Poaceae</taxon>
        <taxon>PACMAD clade</taxon>
        <taxon>Panicoideae</taxon>
        <taxon>Panicodae</taxon>
        <taxon>Paniceae</taxon>
        <taxon>Panicinae</taxon>
        <taxon>Panicum</taxon>
        <taxon>Panicum sect. Panicum</taxon>
    </lineage>
</organism>
<feature type="domain" description="hAT-like transposase RNase-H fold" evidence="1">
    <location>
        <begin position="117"/>
        <end position="215"/>
    </location>
</feature>
<sequence>MKMRSNVFHLLAGFPLDYQIIWNDFVAAFEERKLVLQEVLKSADCNETMVHMLKQDLVLKKVLPVEGKLLHNQCASHIINLQDTKYTHAPSFEEWERLGVVYRLLDVCYDATTEISCSSCPTSNLYFHEIWKIKLTLDGEASEVDNDVQKMIKGMKRKFKKYWKKSYISLSVSIIFDPWFKYMFVEFRFKKAFGADAGKSLRRVQKVLRELYDEYSSQNDCNVDCTEMSMEDNGPFTDWCQHLSSNVEVSTELDRYLNERPIDLS</sequence>
<dbReference type="EMBL" id="PQIB02000005">
    <property type="protein sequence ID" value="RLN17938.1"/>
    <property type="molecule type" value="Genomic_DNA"/>
</dbReference>
<dbReference type="PANTHER" id="PTHR23272:SF161">
    <property type="entry name" value="ZINC FINGER BED DOMAIN-CONTAINING PROTEIN RICESLEEPER 1-LIKE"/>
    <property type="match status" value="1"/>
</dbReference>
<protein>
    <recommendedName>
        <fullName evidence="1">hAT-like transposase RNase-H fold domain-containing protein</fullName>
    </recommendedName>
</protein>
<dbReference type="Pfam" id="PF14372">
    <property type="entry name" value="hAT-like_RNase-H"/>
    <property type="match status" value="1"/>
</dbReference>
<dbReference type="OrthoDB" id="1301613at2759"/>
<dbReference type="InterPro" id="IPR012337">
    <property type="entry name" value="RNaseH-like_sf"/>
</dbReference>
<dbReference type="STRING" id="4540.A0A3L6SAB8"/>
<evidence type="ECO:0000259" key="1">
    <source>
        <dbReference type="Pfam" id="PF14372"/>
    </source>
</evidence>
<reference evidence="3" key="1">
    <citation type="journal article" date="2019" name="Nat. Commun.">
        <title>The genome of broomcorn millet.</title>
        <authorList>
            <person name="Zou C."/>
            <person name="Miki D."/>
            <person name="Li D."/>
            <person name="Tang Q."/>
            <person name="Xiao L."/>
            <person name="Rajput S."/>
            <person name="Deng P."/>
            <person name="Jia W."/>
            <person name="Huang R."/>
            <person name="Zhang M."/>
            <person name="Sun Y."/>
            <person name="Hu J."/>
            <person name="Fu X."/>
            <person name="Schnable P.S."/>
            <person name="Li F."/>
            <person name="Zhang H."/>
            <person name="Feng B."/>
            <person name="Zhu X."/>
            <person name="Liu R."/>
            <person name="Schnable J.C."/>
            <person name="Zhu J.-K."/>
            <person name="Zhang H."/>
        </authorList>
    </citation>
    <scope>NUCLEOTIDE SEQUENCE [LARGE SCALE GENOMIC DNA]</scope>
</reference>
<evidence type="ECO:0000313" key="3">
    <source>
        <dbReference type="Proteomes" id="UP000275267"/>
    </source>
</evidence>